<dbReference type="EMBL" id="JBHRSZ010000006">
    <property type="protein sequence ID" value="MFC3152427.1"/>
    <property type="molecule type" value="Genomic_DNA"/>
</dbReference>
<name>A0ABV7HM38_9GAMM</name>
<organism evidence="2 3">
    <name type="scientific">Litoribrevibacter euphylliae</name>
    <dbReference type="NCBI Taxonomy" id="1834034"/>
    <lineage>
        <taxon>Bacteria</taxon>
        <taxon>Pseudomonadati</taxon>
        <taxon>Pseudomonadota</taxon>
        <taxon>Gammaproteobacteria</taxon>
        <taxon>Oceanospirillales</taxon>
        <taxon>Oceanospirillaceae</taxon>
        <taxon>Litoribrevibacter</taxon>
    </lineage>
</organism>
<feature type="compositionally biased region" description="Polar residues" evidence="1">
    <location>
        <begin position="10"/>
        <end position="41"/>
    </location>
</feature>
<feature type="region of interest" description="Disordered" evidence="1">
    <location>
        <begin position="1"/>
        <end position="41"/>
    </location>
</feature>
<evidence type="ECO:0000313" key="3">
    <source>
        <dbReference type="Proteomes" id="UP001595476"/>
    </source>
</evidence>
<dbReference type="Gene3D" id="1.10.8.200">
    <property type="entry name" value="Replisome organizer (g39p helicase loader/inhibitor protein)"/>
    <property type="match status" value="1"/>
</dbReference>
<gene>
    <name evidence="2" type="ORF">ACFOEK_15435</name>
</gene>
<dbReference type="RefSeq" id="WP_386722349.1">
    <property type="nucleotide sequence ID" value="NZ_JBHRSZ010000006.1"/>
</dbReference>
<evidence type="ECO:0000256" key="1">
    <source>
        <dbReference type="SAM" id="MobiDB-lite"/>
    </source>
</evidence>
<accession>A0ABV7HM38</accession>
<comment type="caution">
    <text evidence="2">The sequence shown here is derived from an EMBL/GenBank/DDBJ whole genome shotgun (WGS) entry which is preliminary data.</text>
</comment>
<sequence length="228" mass="26081">MKKVQEIINPVTQQINPSSNDIRTPAGQTNSENKQGSQQPPTADMVAAITYLFGAFELAYHNQFKRAFGDLDSLKSAKRLWAMQLARFKPEQIKRATDQAIQTNKFMPSLPEIVQMCEHDLSEYGLPDDYSAYVEACRASSPKERYSWSHPAVYWAGRATGWFLLQREPEPKVLPIFKRNYEQLCTKVRNGESLKIIVNEETPKLESIPLPKEEQIQHLEALRKKTGL</sequence>
<dbReference type="Proteomes" id="UP001595476">
    <property type="component" value="Unassembled WGS sequence"/>
</dbReference>
<proteinExistence type="predicted"/>
<protein>
    <submittedName>
        <fullName evidence="2">Replication protein P</fullName>
    </submittedName>
</protein>
<dbReference type="InterPro" id="IPR009731">
    <property type="entry name" value="P-like"/>
</dbReference>
<dbReference type="Pfam" id="PF06992">
    <property type="entry name" value="Phage_lambda_P"/>
    <property type="match status" value="1"/>
</dbReference>
<reference evidence="3" key="1">
    <citation type="journal article" date="2019" name="Int. J. Syst. Evol. Microbiol.">
        <title>The Global Catalogue of Microorganisms (GCM) 10K type strain sequencing project: providing services to taxonomists for standard genome sequencing and annotation.</title>
        <authorList>
            <consortium name="The Broad Institute Genomics Platform"/>
            <consortium name="The Broad Institute Genome Sequencing Center for Infectious Disease"/>
            <person name="Wu L."/>
            <person name="Ma J."/>
        </authorList>
    </citation>
    <scope>NUCLEOTIDE SEQUENCE [LARGE SCALE GENOMIC DNA]</scope>
    <source>
        <strain evidence="3">KCTC 52438</strain>
    </source>
</reference>
<evidence type="ECO:0000313" key="2">
    <source>
        <dbReference type="EMBL" id="MFC3152427.1"/>
    </source>
</evidence>
<keyword evidence="3" id="KW-1185">Reference proteome</keyword>